<keyword evidence="2" id="KW-1185">Reference proteome</keyword>
<dbReference type="InterPro" id="IPR009097">
    <property type="entry name" value="Cyclic_Pdiesterase"/>
</dbReference>
<dbReference type="GO" id="GO:0016874">
    <property type="term" value="F:ligase activity"/>
    <property type="evidence" value="ECO:0007669"/>
    <property type="project" value="UniProtKB-KW"/>
</dbReference>
<proteinExistence type="predicted"/>
<dbReference type="STRING" id="198312.SAMN02745193_01307"/>
<protein>
    <submittedName>
        <fullName evidence="1">2'-5' RNA ligase superfamily protein</fullName>
    </submittedName>
</protein>
<dbReference type="Pfam" id="PF13563">
    <property type="entry name" value="2_5_RNA_ligase2"/>
    <property type="match status" value="1"/>
</dbReference>
<dbReference type="EMBL" id="FRDF01000006">
    <property type="protein sequence ID" value="SHN55293.1"/>
    <property type="molecule type" value="Genomic_DNA"/>
</dbReference>
<evidence type="ECO:0000313" key="1">
    <source>
        <dbReference type="EMBL" id="SHN55293.1"/>
    </source>
</evidence>
<evidence type="ECO:0000313" key="2">
    <source>
        <dbReference type="Proteomes" id="UP000184391"/>
    </source>
</evidence>
<sequence length="186" mass="20343">MWRAVGPALAQPFIITAALPKDLGAWAEGLRRAHYPVERNQIHAHVTLFHSFAPSLLEELRDFLPRVVAEFTAPAGAVAGAMDLGTGTAIALKAPQLLALRGLIADHFHGSLTVQDLYEPRPHVTIQNKVTKAEARSLQASLGPVLAPWIAKGRFTFPALELHRYCGGPWKRLGIYSFRGQNSILI</sequence>
<dbReference type="Gene3D" id="3.90.1140.10">
    <property type="entry name" value="Cyclic phosphodiesterase"/>
    <property type="match status" value="1"/>
</dbReference>
<gene>
    <name evidence="1" type="ORF">SAMN02745193_01307</name>
</gene>
<organism evidence="1 2">
    <name type="scientific">Erythrobacter sanguineus</name>
    <dbReference type="NCBI Taxonomy" id="198312"/>
    <lineage>
        <taxon>Bacteria</taxon>
        <taxon>Pseudomonadati</taxon>
        <taxon>Pseudomonadota</taxon>
        <taxon>Alphaproteobacteria</taxon>
        <taxon>Sphingomonadales</taxon>
        <taxon>Erythrobacteraceae</taxon>
        <taxon>Erythrobacter/Porphyrobacter group</taxon>
        <taxon>Erythrobacter</taxon>
    </lineage>
</organism>
<name>A0A1M7S9Z8_9SPHN</name>
<dbReference type="AlphaFoldDB" id="A0A1M7S9Z8"/>
<keyword evidence="1" id="KW-0436">Ligase</keyword>
<accession>A0A1M7S9Z8</accession>
<reference evidence="2" key="1">
    <citation type="submission" date="2016-12" db="EMBL/GenBank/DDBJ databases">
        <authorList>
            <person name="Varghese N."/>
            <person name="Submissions S."/>
        </authorList>
    </citation>
    <scope>NUCLEOTIDE SEQUENCE [LARGE SCALE GENOMIC DNA]</scope>
    <source>
        <strain evidence="2">DSM 11032</strain>
    </source>
</reference>
<dbReference type="SUPFAM" id="SSF55144">
    <property type="entry name" value="LigT-like"/>
    <property type="match status" value="1"/>
</dbReference>
<dbReference type="Proteomes" id="UP000184391">
    <property type="component" value="Unassembled WGS sequence"/>
</dbReference>